<feature type="coiled-coil region" evidence="1">
    <location>
        <begin position="94"/>
        <end position="121"/>
    </location>
</feature>
<proteinExistence type="predicted"/>
<keyword evidence="1" id="KW-0175">Coiled coil</keyword>
<keyword evidence="3" id="KW-1185">Reference proteome</keyword>
<dbReference type="RefSeq" id="WP_371734959.1">
    <property type="nucleotide sequence ID" value="NZ_JBGONM010000044.1"/>
</dbReference>
<dbReference type="EMBL" id="JBGONM010000044">
    <property type="protein sequence ID" value="MEZ8082827.1"/>
    <property type="molecule type" value="Genomic_DNA"/>
</dbReference>
<protein>
    <submittedName>
        <fullName evidence="2">Uncharacterized protein</fullName>
    </submittedName>
</protein>
<reference evidence="2 3" key="1">
    <citation type="submission" date="2024-06" db="EMBL/GenBank/DDBJ databases">
        <authorList>
            <person name="Steensen K."/>
            <person name="Seneca J."/>
            <person name="Bartlau N."/>
            <person name="Yu A.X."/>
            <person name="Polz M.F."/>
        </authorList>
    </citation>
    <scope>NUCLEOTIDE SEQUENCE [LARGE SCALE GENOMIC DNA]</scope>
    <source>
        <strain evidence="2 3">1F260</strain>
    </source>
</reference>
<evidence type="ECO:0000313" key="3">
    <source>
        <dbReference type="Proteomes" id="UP001569154"/>
    </source>
</evidence>
<evidence type="ECO:0000256" key="1">
    <source>
        <dbReference type="SAM" id="Coils"/>
    </source>
</evidence>
<dbReference type="Proteomes" id="UP001569154">
    <property type="component" value="Unassembled WGS sequence"/>
</dbReference>
<sequence>MIIKSFNRSLTASFFIARVGQVGKPMWTPYTSNNSFMVFSDNPDVDFQRVKAAYESGAFEFYKLGSVQPCIRIRDVRELVARCENMDERHLKQMGLLERHIEAQQEKLEQQRKLLKGLQQAVFASC</sequence>
<evidence type="ECO:0000313" key="2">
    <source>
        <dbReference type="EMBL" id="MEZ8082827.1"/>
    </source>
</evidence>
<comment type="caution">
    <text evidence="2">The sequence shown here is derived from an EMBL/GenBank/DDBJ whole genome shotgun (WGS) entry which is preliminary data.</text>
</comment>
<organism evidence="2 3">
    <name type="scientific">Enterovibrio norvegicus</name>
    <dbReference type="NCBI Taxonomy" id="188144"/>
    <lineage>
        <taxon>Bacteria</taxon>
        <taxon>Pseudomonadati</taxon>
        <taxon>Pseudomonadota</taxon>
        <taxon>Gammaproteobacteria</taxon>
        <taxon>Vibrionales</taxon>
        <taxon>Vibrionaceae</taxon>
        <taxon>Enterovibrio</taxon>
    </lineage>
</organism>
<dbReference type="InterPro" id="IPR054223">
    <property type="entry name" value="DUF6943"/>
</dbReference>
<dbReference type="SUPFAM" id="SSF116734">
    <property type="entry name" value="DNA methylase specificity domain"/>
    <property type="match status" value="1"/>
</dbReference>
<gene>
    <name evidence="2" type="ORF">ACED35_17050</name>
</gene>
<dbReference type="Pfam" id="PF22105">
    <property type="entry name" value="DUF6943"/>
    <property type="match status" value="1"/>
</dbReference>
<name>A0ABV4L7W2_9GAMM</name>
<accession>A0ABV4L7W2</accession>